<evidence type="ECO:0000313" key="2">
    <source>
        <dbReference type="Proteomes" id="UP000245946"/>
    </source>
</evidence>
<proteinExistence type="predicted"/>
<dbReference type="AlphaFoldDB" id="A0A316Z7M5"/>
<sequence length="125" mass="14248">MSPHPCLRRPDLLHRTCRPAGRLIVADRGFCARRCPHAGCCTRLWCCVCVCCALHLRSLSRVLRHRQRCLSVCRRSIRAASRGALRLSHLDRIMIRLTDLHGCCRCERPGEIRAVAAAARRLRRA</sequence>
<protein>
    <submittedName>
        <fullName evidence="1">Uncharacterized protein</fullName>
    </submittedName>
</protein>
<organism evidence="1 2">
    <name type="scientific">Tilletiopsis washingtonensis</name>
    <dbReference type="NCBI Taxonomy" id="58919"/>
    <lineage>
        <taxon>Eukaryota</taxon>
        <taxon>Fungi</taxon>
        <taxon>Dikarya</taxon>
        <taxon>Basidiomycota</taxon>
        <taxon>Ustilaginomycotina</taxon>
        <taxon>Exobasidiomycetes</taxon>
        <taxon>Entylomatales</taxon>
        <taxon>Entylomatales incertae sedis</taxon>
        <taxon>Tilletiopsis</taxon>
    </lineage>
</organism>
<dbReference type="RefSeq" id="XP_025597878.1">
    <property type="nucleotide sequence ID" value="XM_025745643.1"/>
</dbReference>
<name>A0A316Z7M5_9BASI</name>
<accession>A0A316Z7M5</accession>
<keyword evidence="2" id="KW-1185">Reference proteome</keyword>
<gene>
    <name evidence="1" type="ORF">FA09DRAFT_40607</name>
</gene>
<dbReference type="Proteomes" id="UP000245946">
    <property type="component" value="Unassembled WGS sequence"/>
</dbReference>
<evidence type="ECO:0000313" key="1">
    <source>
        <dbReference type="EMBL" id="PWN97599.1"/>
    </source>
</evidence>
<reference evidence="1 2" key="1">
    <citation type="journal article" date="2018" name="Mol. Biol. Evol.">
        <title>Broad Genomic Sampling Reveals a Smut Pathogenic Ancestry of the Fungal Clade Ustilaginomycotina.</title>
        <authorList>
            <person name="Kijpornyongpan T."/>
            <person name="Mondo S.J."/>
            <person name="Barry K."/>
            <person name="Sandor L."/>
            <person name="Lee J."/>
            <person name="Lipzen A."/>
            <person name="Pangilinan J."/>
            <person name="LaButti K."/>
            <person name="Hainaut M."/>
            <person name="Henrissat B."/>
            <person name="Grigoriev I.V."/>
            <person name="Spatafora J.W."/>
            <person name="Aime M.C."/>
        </authorList>
    </citation>
    <scope>NUCLEOTIDE SEQUENCE [LARGE SCALE GENOMIC DNA]</scope>
    <source>
        <strain evidence="1 2">MCA 4186</strain>
    </source>
</reference>
<dbReference type="GeneID" id="37273187"/>
<dbReference type="EMBL" id="KZ819294">
    <property type="protein sequence ID" value="PWN97599.1"/>
    <property type="molecule type" value="Genomic_DNA"/>
</dbReference>